<evidence type="ECO:0000256" key="13">
    <source>
        <dbReference type="ARBA" id="ARBA00024817"/>
    </source>
</evidence>
<feature type="domain" description="DNA polymerase alpha/delta/epsilon subunit B" evidence="17">
    <location>
        <begin position="229"/>
        <end position="432"/>
    </location>
</feature>
<keyword evidence="7 15" id="KW-0540">Nuclease</keyword>
<evidence type="ECO:0000256" key="4">
    <source>
        <dbReference type="ARBA" id="ARBA00022679"/>
    </source>
</evidence>
<keyword evidence="9 15" id="KW-0269">Exonuclease</keyword>
<dbReference type="Pfam" id="PF04042">
    <property type="entry name" value="DNA_pol_E_B"/>
    <property type="match status" value="1"/>
</dbReference>
<proteinExistence type="inferred from homology"/>
<keyword evidence="5 15" id="KW-0548">Nucleotidyltransferase</keyword>
<dbReference type="GO" id="GO:0008310">
    <property type="term" value="F:single-stranded DNA 3'-5' DNA exonuclease activity"/>
    <property type="evidence" value="ECO:0007669"/>
    <property type="project" value="UniProtKB-EC"/>
</dbReference>
<gene>
    <name evidence="15" type="primary">polB</name>
    <name evidence="18" type="ORF">AFULGI_00020410</name>
</gene>
<sequence length="488" mass="54586">MVIKNIDAATVAKKFLVRGYNIDPKAAELICKSGLFSDELVDKICRIANGGFIIEKSVVEEFLRNLSNLKPATLTPRPEERKVEEVKASCIALKVIKDITGKSSCQGNVEDFLMYFNSRLEKLSRIIRSRVNTTPIAHAGKVRGNVSVVGMVNEVYERGDKCYIRLEDTTGTITCVATGKNAEVARELLGDEVIGVTGLLKGSSLYANRIVFPDVPINGNGEKKRDFYIVFLSDTHFGSKEFLEKEWEMFVRWLKGEVGGKKSQNLAEKVKYIVIAGDIVDGIGVYPGQEDDLAISDIYGQYEFAASHLDEIPKEIKIIVSPGNHDAVRQAEPQPAFEGEIRSLFPKNVEHVGNPAYVDIEGVKVLIYHGRSIDDIISKIPRLSYDEPQKVMEELLKRRHLSPIYGGRTPLAPEREDYLVIEDVPDILHCGHIHTYGTGFYRGVFMVNSSTWQAQTEFQKKVNLNPMPGNVAVYRPGGEVIRLRFYGE</sequence>
<dbReference type="GO" id="GO:0003887">
    <property type="term" value="F:DNA-directed DNA polymerase activity"/>
    <property type="evidence" value="ECO:0007669"/>
    <property type="project" value="UniProtKB-UniRule"/>
</dbReference>
<keyword evidence="12 15" id="KW-0511">Multifunctional enzyme</keyword>
<evidence type="ECO:0000313" key="19">
    <source>
        <dbReference type="Proteomes" id="UP000028501"/>
    </source>
</evidence>
<evidence type="ECO:0000259" key="16">
    <source>
        <dbReference type="Pfam" id="PF01336"/>
    </source>
</evidence>
<keyword evidence="6 15" id="KW-0235">DNA replication</keyword>
<dbReference type="PIRSF" id="PIRSF000803">
    <property type="entry name" value="Arc_Pol2_small"/>
    <property type="match status" value="1"/>
</dbReference>
<reference evidence="18 19" key="1">
    <citation type="submission" date="2013-07" db="EMBL/GenBank/DDBJ databases">
        <title>Genome of Archaeoglobus fulgidus.</title>
        <authorList>
            <person name="Fiebig A."/>
            <person name="Birkeland N.-K."/>
        </authorList>
    </citation>
    <scope>NUCLEOTIDE SEQUENCE [LARGE SCALE GENOMIC DNA]</scope>
    <source>
        <strain evidence="18 19">DSM 8774</strain>
    </source>
</reference>
<evidence type="ECO:0000256" key="14">
    <source>
        <dbReference type="ARBA" id="ARBA00049244"/>
    </source>
</evidence>
<dbReference type="FunFam" id="3.60.21.50:FF:000003">
    <property type="entry name" value="DNA polymerase II small subunit"/>
    <property type="match status" value="1"/>
</dbReference>
<dbReference type="PANTHER" id="PTHR10416">
    <property type="entry name" value="DNA POLYMERASE DELTA SUBUNIT 2"/>
    <property type="match status" value="1"/>
</dbReference>
<dbReference type="AlphaFoldDB" id="A0A075WFL3"/>
<dbReference type="HOGENOM" id="CLU_027850_1_0_2"/>
<feature type="domain" description="OB" evidence="16">
    <location>
        <begin position="146"/>
        <end position="202"/>
    </location>
</feature>
<dbReference type="SMR" id="A0A075WFL3"/>
<evidence type="ECO:0000256" key="7">
    <source>
        <dbReference type="ARBA" id="ARBA00022722"/>
    </source>
</evidence>
<dbReference type="KEGG" id="afg:AFULGI_00020410"/>
<dbReference type="GO" id="GO:0006308">
    <property type="term" value="P:DNA catabolic process"/>
    <property type="evidence" value="ECO:0007669"/>
    <property type="project" value="UniProtKB-UniRule"/>
</dbReference>
<comment type="catalytic activity">
    <reaction evidence="14 15">
        <text>DNA(n) + a 2'-deoxyribonucleoside 5'-triphosphate = DNA(n+1) + diphosphate</text>
        <dbReference type="Rhea" id="RHEA:22508"/>
        <dbReference type="Rhea" id="RHEA-COMP:17339"/>
        <dbReference type="Rhea" id="RHEA-COMP:17340"/>
        <dbReference type="ChEBI" id="CHEBI:33019"/>
        <dbReference type="ChEBI" id="CHEBI:61560"/>
        <dbReference type="ChEBI" id="CHEBI:173112"/>
        <dbReference type="EC" id="2.7.7.7"/>
    </reaction>
</comment>
<dbReference type="PANTHER" id="PTHR10416:SF0">
    <property type="entry name" value="DNA POLYMERASE DELTA SUBUNIT 2"/>
    <property type="match status" value="1"/>
</dbReference>
<comment type="function">
    <text evidence="13 15">Possesses two activities: a DNA synthesis (polymerase) and an exonucleolytic activity that degrades single-stranded DNA in the 3' to 5' direction. Has a template-primer preference which is characteristic of a replicative DNA polymerase.</text>
</comment>
<dbReference type="EC" id="3.1.11.1" evidence="15"/>
<name>A0A075WFL3_ARCFL</name>
<dbReference type="Pfam" id="PF01336">
    <property type="entry name" value="tRNA_anti-codon"/>
    <property type="match status" value="1"/>
</dbReference>
<evidence type="ECO:0000256" key="3">
    <source>
        <dbReference type="ARBA" id="ARBA00011315"/>
    </source>
</evidence>
<dbReference type="RefSeq" id="WP_010879286.1">
    <property type="nucleotide sequence ID" value="NZ_CP006577.1"/>
</dbReference>
<comment type="subunit">
    <text evidence="3 15">Heterodimer of a large subunit and a small subunit.</text>
</comment>
<evidence type="ECO:0000256" key="6">
    <source>
        <dbReference type="ARBA" id="ARBA00022705"/>
    </source>
</evidence>
<evidence type="ECO:0000256" key="12">
    <source>
        <dbReference type="ARBA" id="ARBA00023268"/>
    </source>
</evidence>
<keyword evidence="8 15" id="KW-0378">Hydrolase</keyword>
<dbReference type="Proteomes" id="UP000028501">
    <property type="component" value="Chromosome"/>
</dbReference>
<dbReference type="HAMAP" id="MF_00325">
    <property type="entry name" value="DNApol_II_A_arch"/>
    <property type="match status" value="1"/>
</dbReference>
<evidence type="ECO:0000313" key="18">
    <source>
        <dbReference type="EMBL" id="AIG98791.1"/>
    </source>
</evidence>
<evidence type="ECO:0000256" key="11">
    <source>
        <dbReference type="ARBA" id="ARBA00023125"/>
    </source>
</evidence>
<evidence type="ECO:0000256" key="8">
    <source>
        <dbReference type="ARBA" id="ARBA00022801"/>
    </source>
</evidence>
<evidence type="ECO:0000256" key="1">
    <source>
        <dbReference type="ARBA" id="ARBA00000563"/>
    </source>
</evidence>
<keyword evidence="10 15" id="KW-0239">DNA-directed DNA polymerase</keyword>
<dbReference type="GO" id="GO:0003677">
    <property type="term" value="F:DNA binding"/>
    <property type="evidence" value="ECO:0007669"/>
    <property type="project" value="UniProtKB-UniRule"/>
</dbReference>
<comment type="catalytic activity">
    <reaction evidence="1 15">
        <text>Exonucleolytic cleavage in the 3'- to 5'-direction to yield nucleoside 5'-phosphates.</text>
        <dbReference type="EC" id="3.1.11.1"/>
    </reaction>
</comment>
<protein>
    <recommendedName>
        <fullName evidence="15">DNA polymerase II small subunit</fullName>
        <shortName evidence="15">Pol II</shortName>
        <ecNumber evidence="15">2.7.7.7</ecNumber>
    </recommendedName>
    <alternativeName>
        <fullName evidence="15">Exodeoxyribonuclease small subunit</fullName>
        <ecNumber evidence="15">3.1.11.1</ecNumber>
    </alternativeName>
</protein>
<dbReference type="GO" id="GO:0006271">
    <property type="term" value="P:DNA strand elongation involved in DNA replication"/>
    <property type="evidence" value="ECO:0007669"/>
    <property type="project" value="TreeGrafter"/>
</dbReference>
<dbReference type="Gene3D" id="3.60.21.50">
    <property type="match status" value="1"/>
</dbReference>
<dbReference type="InterPro" id="IPR029052">
    <property type="entry name" value="Metallo-depent_PP-like"/>
</dbReference>
<dbReference type="InterPro" id="IPR011149">
    <property type="entry name" value="Pol2_small_arc"/>
</dbReference>
<dbReference type="GO" id="GO:0042575">
    <property type="term" value="C:DNA polymerase complex"/>
    <property type="evidence" value="ECO:0007669"/>
    <property type="project" value="TreeGrafter"/>
</dbReference>
<evidence type="ECO:0000256" key="15">
    <source>
        <dbReference type="HAMAP-Rule" id="MF_00325"/>
    </source>
</evidence>
<dbReference type="InterPro" id="IPR024826">
    <property type="entry name" value="DNA_pol_delta/II_ssu"/>
</dbReference>
<evidence type="ECO:0000256" key="10">
    <source>
        <dbReference type="ARBA" id="ARBA00022932"/>
    </source>
</evidence>
<organism evidence="18 19">
    <name type="scientific">Archaeoglobus fulgidus DSM 8774</name>
    <dbReference type="NCBI Taxonomy" id="1344584"/>
    <lineage>
        <taxon>Archaea</taxon>
        <taxon>Methanobacteriati</taxon>
        <taxon>Methanobacteriota</taxon>
        <taxon>Archaeoglobi</taxon>
        <taxon>Archaeoglobales</taxon>
        <taxon>Archaeoglobaceae</taxon>
        <taxon>Archaeoglobus</taxon>
    </lineage>
</organism>
<dbReference type="InterPro" id="IPR007185">
    <property type="entry name" value="DNA_pol_a/d/e_bsu"/>
</dbReference>
<dbReference type="CDD" id="cd07386">
    <property type="entry name" value="MPP_DNA_pol_II_small_archeal_C"/>
    <property type="match status" value="1"/>
</dbReference>
<evidence type="ECO:0000256" key="9">
    <source>
        <dbReference type="ARBA" id="ARBA00022839"/>
    </source>
</evidence>
<comment type="similarity">
    <text evidence="2 15">Belongs to the DNA polymerase delta/II small subunit family.</text>
</comment>
<evidence type="ECO:0000259" key="17">
    <source>
        <dbReference type="Pfam" id="PF04042"/>
    </source>
</evidence>
<dbReference type="GeneID" id="24795533"/>
<dbReference type="CDD" id="cd04490">
    <property type="entry name" value="PolII_SU_OBF"/>
    <property type="match status" value="1"/>
</dbReference>
<dbReference type="SUPFAM" id="SSF56300">
    <property type="entry name" value="Metallo-dependent phosphatases"/>
    <property type="match status" value="1"/>
</dbReference>
<evidence type="ECO:0000256" key="5">
    <source>
        <dbReference type="ARBA" id="ARBA00022695"/>
    </source>
</evidence>
<dbReference type="EMBL" id="CP006577">
    <property type="protein sequence ID" value="AIG98791.1"/>
    <property type="molecule type" value="Genomic_DNA"/>
</dbReference>
<keyword evidence="4 15" id="KW-0808">Transferase</keyword>
<dbReference type="InterPro" id="IPR004365">
    <property type="entry name" value="NA-bd_OB_tRNA"/>
</dbReference>
<evidence type="ECO:0000256" key="2">
    <source>
        <dbReference type="ARBA" id="ARBA00006035"/>
    </source>
</evidence>
<dbReference type="EC" id="2.7.7.7" evidence="15"/>
<keyword evidence="11 15" id="KW-0238">DNA-binding</keyword>
<accession>A0A075WFL3</accession>
<dbReference type="NCBIfam" id="NF003118">
    <property type="entry name" value="PRK04036.1-3"/>
    <property type="match status" value="1"/>
</dbReference>